<keyword evidence="5" id="KW-0547">Nucleotide-binding</keyword>
<keyword evidence="6" id="KW-0067">ATP-binding</keyword>
<keyword evidence="4" id="KW-0963">Cytoplasm</keyword>
<dbReference type="SUPFAM" id="SSF90257">
    <property type="entry name" value="Myosin rod fragments"/>
    <property type="match status" value="1"/>
</dbReference>
<dbReference type="InterPro" id="IPR027417">
    <property type="entry name" value="P-loop_NTPase"/>
</dbReference>
<dbReference type="Gene3D" id="1.20.5.340">
    <property type="match status" value="1"/>
</dbReference>
<evidence type="ECO:0000259" key="15">
    <source>
        <dbReference type="PROSITE" id="PS51844"/>
    </source>
</evidence>
<dbReference type="InterPro" id="IPR004009">
    <property type="entry name" value="SH3_Myosin"/>
</dbReference>
<dbReference type="PANTHER" id="PTHR45615">
    <property type="entry name" value="MYOSIN HEAVY CHAIN, NON-MUSCLE"/>
    <property type="match status" value="1"/>
</dbReference>
<comment type="caution">
    <text evidence="16">The sequence shown here is derived from an EMBL/GenBank/DDBJ whole genome shotgun (WGS) entry which is preliminary data.</text>
</comment>
<evidence type="ECO:0000256" key="8">
    <source>
        <dbReference type="ARBA" id="ARBA00023123"/>
    </source>
</evidence>
<dbReference type="SMART" id="SM00242">
    <property type="entry name" value="MYSc"/>
    <property type="match status" value="1"/>
</dbReference>
<feature type="coiled-coil region" evidence="13">
    <location>
        <begin position="347"/>
        <end position="479"/>
    </location>
</feature>
<evidence type="ECO:0000313" key="16">
    <source>
        <dbReference type="EMBL" id="TNN84340.1"/>
    </source>
</evidence>
<gene>
    <name evidence="16" type="primary">MYSS_13</name>
    <name evidence="16" type="ORF">EYF80_005333</name>
</gene>
<protein>
    <submittedName>
        <fullName evidence="16">Myosin heavy chain, fast skeletal muscle</fullName>
    </submittedName>
</protein>
<evidence type="ECO:0000256" key="9">
    <source>
        <dbReference type="ARBA" id="ARBA00023175"/>
    </source>
</evidence>
<dbReference type="GO" id="GO:0000146">
    <property type="term" value="F:microfilament motor activity"/>
    <property type="evidence" value="ECO:0007669"/>
    <property type="project" value="TreeGrafter"/>
</dbReference>
<keyword evidence="7 13" id="KW-0175">Coiled coil</keyword>
<dbReference type="PROSITE" id="PS51456">
    <property type="entry name" value="MYOSIN_MOTOR"/>
    <property type="match status" value="1"/>
</dbReference>
<comment type="similarity">
    <text evidence="2 12">Belongs to the TRAFAC class myosin-kinesin ATPase superfamily. Myosin family.</text>
</comment>
<dbReference type="InterPro" id="IPR001609">
    <property type="entry name" value="Myosin_head_motor_dom-like"/>
</dbReference>
<evidence type="ECO:0000256" key="7">
    <source>
        <dbReference type="ARBA" id="ARBA00023054"/>
    </source>
</evidence>
<keyword evidence="9" id="KW-0505">Motor protein</keyword>
<dbReference type="InterPro" id="IPR008989">
    <property type="entry name" value="Myosin_S1_N"/>
</dbReference>
<dbReference type="Pfam" id="PF00063">
    <property type="entry name" value="Myosin_head"/>
    <property type="match status" value="2"/>
</dbReference>
<dbReference type="Gene3D" id="3.40.850.10">
    <property type="entry name" value="Kinesin motor domain"/>
    <property type="match status" value="2"/>
</dbReference>
<keyword evidence="3" id="KW-0787">Thick filament</keyword>
<dbReference type="SUPFAM" id="SSF52540">
    <property type="entry name" value="P-loop containing nucleoside triphosphate hydrolases"/>
    <property type="match status" value="1"/>
</dbReference>
<dbReference type="GO" id="GO:0051015">
    <property type="term" value="F:actin filament binding"/>
    <property type="evidence" value="ECO:0007669"/>
    <property type="project" value="InterPro"/>
</dbReference>
<sequence>MERVTMSIDPEMQCFGPAAIYLRKPAKERIEAQNTPFDAKTAFFVTEPTEMYLKGKLTKRDGSKATVETIGGKILTLTVKDTEIFPMNPPKYDKIEDMAMMTHLSEPSVLYNLKERYAAWMIYPKPAKGKAEAHFSLVHYAGTVDYNITGWLDKNKDPLNDSVVQLYQKSSVKLLAHLYITHAGSEGLMQNFLVIHQLRCNGVLEGIRICRKGFPSRILYADFKQRYKVLNASVIPEGHFIDNKKASEKLLGSIDIDQTQYKFGHTKVFFKAGLLGTLEEMRDEKLAILVTMTQAVCRGFVMRREFVKMMARREAIYSIQYNIRSFMNVKTWPWMKLYFKIKPLLKSAESEKEMAEMKENFEKMKEDLAKALAKKKELEEKMVSVLQEKNDLLLQIQSEGETLSDAEERCEGLIKAKIQFEAKLKETAERLEDEEEMNAELTAKKRKLEDECSELKRDIDDLELTLAKVEKEKHATENKVG</sequence>
<evidence type="ECO:0000313" key="17">
    <source>
        <dbReference type="Proteomes" id="UP000314294"/>
    </source>
</evidence>
<dbReference type="PANTHER" id="PTHR45615:SF44">
    <property type="entry name" value="MYOSIN HEAVY CHAIN 4-RELATED"/>
    <property type="match status" value="1"/>
</dbReference>
<dbReference type="PROSITE" id="PS51844">
    <property type="entry name" value="SH3_LIKE"/>
    <property type="match status" value="1"/>
</dbReference>
<evidence type="ECO:0000256" key="10">
    <source>
        <dbReference type="ARBA" id="ARBA00023179"/>
    </source>
</evidence>
<evidence type="ECO:0000256" key="13">
    <source>
        <dbReference type="SAM" id="Coils"/>
    </source>
</evidence>
<evidence type="ECO:0000256" key="4">
    <source>
        <dbReference type="ARBA" id="ARBA00022490"/>
    </source>
</evidence>
<evidence type="ECO:0000256" key="3">
    <source>
        <dbReference type="ARBA" id="ARBA00022433"/>
    </source>
</evidence>
<dbReference type="OrthoDB" id="312459at2759"/>
<keyword evidence="8 12" id="KW-0518">Myosin</keyword>
<dbReference type="AlphaFoldDB" id="A0A4Z2J2B5"/>
<keyword evidence="10" id="KW-0514">Muscle protein</keyword>
<feature type="domain" description="Myosin motor" evidence="14">
    <location>
        <begin position="191"/>
        <end position="283"/>
    </location>
</feature>
<dbReference type="Gene3D" id="1.20.120.720">
    <property type="entry name" value="Myosin VI head, motor domain, U50 subdomain"/>
    <property type="match status" value="1"/>
</dbReference>
<dbReference type="InterPro" id="IPR036961">
    <property type="entry name" value="Kinesin_motor_dom_sf"/>
</dbReference>
<dbReference type="GO" id="GO:0032982">
    <property type="term" value="C:myosin filament"/>
    <property type="evidence" value="ECO:0007669"/>
    <property type="project" value="UniProtKB-KW"/>
</dbReference>
<keyword evidence="11 12" id="KW-0009">Actin-binding</keyword>
<proteinExistence type="inferred from homology"/>
<evidence type="ECO:0000256" key="12">
    <source>
        <dbReference type="PROSITE-ProRule" id="PRU00782"/>
    </source>
</evidence>
<dbReference type="Proteomes" id="UP000314294">
    <property type="component" value="Unassembled WGS sequence"/>
</dbReference>
<dbReference type="GO" id="GO:0005524">
    <property type="term" value="F:ATP binding"/>
    <property type="evidence" value="ECO:0007669"/>
    <property type="project" value="UniProtKB-KW"/>
</dbReference>
<dbReference type="GO" id="GO:0016460">
    <property type="term" value="C:myosin II complex"/>
    <property type="evidence" value="ECO:0007669"/>
    <property type="project" value="TreeGrafter"/>
</dbReference>
<evidence type="ECO:0000256" key="2">
    <source>
        <dbReference type="ARBA" id="ARBA00008314"/>
    </source>
</evidence>
<evidence type="ECO:0000256" key="11">
    <source>
        <dbReference type="ARBA" id="ARBA00023203"/>
    </source>
</evidence>
<dbReference type="FunFam" id="1.20.5.340:FF:000004">
    <property type="entry name" value="Myosin heavy chain"/>
    <property type="match status" value="1"/>
</dbReference>
<organism evidence="16 17">
    <name type="scientific">Liparis tanakae</name>
    <name type="common">Tanaka's snailfish</name>
    <dbReference type="NCBI Taxonomy" id="230148"/>
    <lineage>
        <taxon>Eukaryota</taxon>
        <taxon>Metazoa</taxon>
        <taxon>Chordata</taxon>
        <taxon>Craniata</taxon>
        <taxon>Vertebrata</taxon>
        <taxon>Euteleostomi</taxon>
        <taxon>Actinopterygii</taxon>
        <taxon>Neopterygii</taxon>
        <taxon>Teleostei</taxon>
        <taxon>Neoteleostei</taxon>
        <taxon>Acanthomorphata</taxon>
        <taxon>Eupercaria</taxon>
        <taxon>Perciformes</taxon>
        <taxon>Cottioidei</taxon>
        <taxon>Cottales</taxon>
        <taxon>Liparidae</taxon>
        <taxon>Liparis</taxon>
    </lineage>
</organism>
<dbReference type="Pfam" id="PF02736">
    <property type="entry name" value="Myosin_N"/>
    <property type="match status" value="1"/>
</dbReference>
<evidence type="ECO:0000256" key="6">
    <source>
        <dbReference type="ARBA" id="ARBA00022840"/>
    </source>
</evidence>
<dbReference type="Gene3D" id="1.20.58.530">
    <property type="match status" value="1"/>
</dbReference>
<dbReference type="SUPFAM" id="SSF50084">
    <property type="entry name" value="Myosin S1 fragment, N-terminal domain"/>
    <property type="match status" value="1"/>
</dbReference>
<name>A0A4Z2J2B5_9TELE</name>
<dbReference type="Gene3D" id="1.20.5.4820">
    <property type="match status" value="1"/>
</dbReference>
<dbReference type="PROSITE" id="PS50096">
    <property type="entry name" value="IQ"/>
    <property type="match status" value="1"/>
</dbReference>
<accession>A0A4Z2J2B5</accession>
<dbReference type="FunFam" id="1.20.5.4820:FF:000001">
    <property type="entry name" value="Myosin heavy chain"/>
    <property type="match status" value="1"/>
</dbReference>
<comment type="subcellular location">
    <subcellularLocation>
        <location evidence="1">Cytoplasm</location>
        <location evidence="1">Myofibril</location>
    </subcellularLocation>
</comment>
<comment type="caution">
    <text evidence="12">Lacks conserved residue(s) required for the propagation of feature annotation.</text>
</comment>
<keyword evidence="17" id="KW-1185">Reference proteome</keyword>
<evidence type="ECO:0000259" key="14">
    <source>
        <dbReference type="PROSITE" id="PS51456"/>
    </source>
</evidence>
<evidence type="ECO:0000256" key="1">
    <source>
        <dbReference type="ARBA" id="ARBA00004657"/>
    </source>
</evidence>
<dbReference type="Gene3D" id="2.30.30.360">
    <property type="entry name" value="Myosin S1 fragment, N-terminal"/>
    <property type="match status" value="1"/>
</dbReference>
<dbReference type="GO" id="GO:0030016">
    <property type="term" value="C:myofibril"/>
    <property type="evidence" value="ECO:0007669"/>
    <property type="project" value="UniProtKB-SubCell"/>
</dbReference>
<evidence type="ECO:0000256" key="5">
    <source>
        <dbReference type="ARBA" id="ARBA00022741"/>
    </source>
</evidence>
<dbReference type="EMBL" id="SRLO01000027">
    <property type="protein sequence ID" value="TNN84340.1"/>
    <property type="molecule type" value="Genomic_DNA"/>
</dbReference>
<reference evidence="16 17" key="1">
    <citation type="submission" date="2019-03" db="EMBL/GenBank/DDBJ databases">
        <title>First draft genome of Liparis tanakae, snailfish: a comprehensive survey of snailfish specific genes.</title>
        <authorList>
            <person name="Kim W."/>
            <person name="Song I."/>
            <person name="Jeong J.-H."/>
            <person name="Kim D."/>
            <person name="Kim S."/>
            <person name="Ryu S."/>
            <person name="Song J.Y."/>
            <person name="Lee S.K."/>
        </authorList>
    </citation>
    <scope>NUCLEOTIDE SEQUENCE [LARGE SCALE GENOMIC DNA]</scope>
    <source>
        <tissue evidence="16">Muscle</tissue>
    </source>
</reference>
<feature type="domain" description="Myosin N-terminal SH3-like" evidence="15">
    <location>
        <begin position="38"/>
        <end position="89"/>
    </location>
</feature>